<dbReference type="InterPro" id="IPR036869">
    <property type="entry name" value="J_dom_sf"/>
</dbReference>
<dbReference type="Gene3D" id="1.10.287.110">
    <property type="entry name" value="DnaJ domain"/>
    <property type="match status" value="1"/>
</dbReference>
<evidence type="ECO:0000256" key="1">
    <source>
        <dbReference type="SAM" id="MobiDB-lite"/>
    </source>
</evidence>
<dbReference type="InterPro" id="IPR001623">
    <property type="entry name" value="DnaJ_domain"/>
</dbReference>
<keyword evidence="4" id="KW-1185">Reference proteome</keyword>
<dbReference type="EMBL" id="JABCRI010000003">
    <property type="protein sequence ID" value="KAF8409802.1"/>
    <property type="molecule type" value="Genomic_DNA"/>
</dbReference>
<organism evidence="3 4">
    <name type="scientific">Tetracentron sinense</name>
    <name type="common">Spur-leaf</name>
    <dbReference type="NCBI Taxonomy" id="13715"/>
    <lineage>
        <taxon>Eukaryota</taxon>
        <taxon>Viridiplantae</taxon>
        <taxon>Streptophyta</taxon>
        <taxon>Embryophyta</taxon>
        <taxon>Tracheophyta</taxon>
        <taxon>Spermatophyta</taxon>
        <taxon>Magnoliopsida</taxon>
        <taxon>Trochodendrales</taxon>
        <taxon>Trochodendraceae</taxon>
        <taxon>Tetracentron</taxon>
    </lineage>
</organism>
<dbReference type="PRINTS" id="PR00625">
    <property type="entry name" value="JDOMAIN"/>
</dbReference>
<dbReference type="Proteomes" id="UP000655225">
    <property type="component" value="Unassembled WGS sequence"/>
</dbReference>
<evidence type="ECO:0000259" key="2">
    <source>
        <dbReference type="PROSITE" id="PS50076"/>
    </source>
</evidence>
<feature type="region of interest" description="Disordered" evidence="1">
    <location>
        <begin position="191"/>
        <end position="212"/>
    </location>
</feature>
<comment type="caution">
    <text evidence="3">The sequence shown here is derived from an EMBL/GenBank/DDBJ whole genome shotgun (WGS) entry which is preliminary data.</text>
</comment>
<evidence type="ECO:0000313" key="3">
    <source>
        <dbReference type="EMBL" id="KAF8409802.1"/>
    </source>
</evidence>
<dbReference type="InterPro" id="IPR018253">
    <property type="entry name" value="DnaJ_domain_CS"/>
</dbReference>
<feature type="domain" description="J" evidence="2">
    <location>
        <begin position="62"/>
        <end position="126"/>
    </location>
</feature>
<dbReference type="AlphaFoldDB" id="A0A835DRF4"/>
<sequence length="257" mass="28539">MLGTLTFPTGASSQFMAGNPLFPSGPSGSHHTMSFRARNPHRITIRAFAGTAARFETKKPANLYEILRIQETASAIDIKTAYRSLAKRYHPDAASSKSDGGDFIEIHKAYATLSDPTARARYDLSIAAGNGRRFSYSGSYGRQTRRWETDQCCSTVQGYIYGVCHYLNFRETNDMVVPKESSDSAREIETMNSSFSPNASEAKEISQPTRASPLSSVSTREAEPVTHCFFFFFFKFQIGVFAAFISSAQQSNFCWVT</sequence>
<dbReference type="OrthoDB" id="445556at2759"/>
<dbReference type="SMART" id="SM00271">
    <property type="entry name" value="DnaJ"/>
    <property type="match status" value="1"/>
</dbReference>
<gene>
    <name evidence="3" type="ORF">HHK36_005881</name>
</gene>
<dbReference type="SUPFAM" id="SSF46565">
    <property type="entry name" value="Chaperone J-domain"/>
    <property type="match status" value="1"/>
</dbReference>
<accession>A0A835DRF4</accession>
<dbReference type="PANTHER" id="PTHR45432:SF2">
    <property type="entry name" value="CHAPERONE PROTEIN DNAJ 11, CHLOROPLASTIC"/>
    <property type="match status" value="1"/>
</dbReference>
<reference evidence="3 4" key="1">
    <citation type="submission" date="2020-04" db="EMBL/GenBank/DDBJ databases">
        <title>Plant Genome Project.</title>
        <authorList>
            <person name="Zhang R.-G."/>
        </authorList>
    </citation>
    <scope>NUCLEOTIDE SEQUENCE [LARGE SCALE GENOMIC DNA]</scope>
    <source>
        <strain evidence="3">YNK0</strain>
        <tissue evidence="3">Leaf</tissue>
    </source>
</reference>
<dbReference type="PANTHER" id="PTHR45432">
    <property type="entry name" value="CHAPERONE PROTEIN DNAJ 11, CHLOROPLASTIC-LIKE"/>
    <property type="match status" value="1"/>
</dbReference>
<proteinExistence type="predicted"/>
<dbReference type="PROSITE" id="PS00636">
    <property type="entry name" value="DNAJ_1"/>
    <property type="match status" value="1"/>
</dbReference>
<name>A0A835DRF4_TETSI</name>
<dbReference type="CDD" id="cd06257">
    <property type="entry name" value="DnaJ"/>
    <property type="match status" value="1"/>
</dbReference>
<protein>
    <recommendedName>
        <fullName evidence="2">J domain-containing protein</fullName>
    </recommendedName>
</protein>
<evidence type="ECO:0000313" key="4">
    <source>
        <dbReference type="Proteomes" id="UP000655225"/>
    </source>
</evidence>
<dbReference type="PROSITE" id="PS50076">
    <property type="entry name" value="DNAJ_2"/>
    <property type="match status" value="1"/>
</dbReference>
<dbReference type="Pfam" id="PF00226">
    <property type="entry name" value="DnaJ"/>
    <property type="match status" value="1"/>
</dbReference>